<dbReference type="SUPFAM" id="SSF158745">
    <property type="entry name" value="LanC-like"/>
    <property type="match status" value="1"/>
</dbReference>
<feature type="binding site" evidence="1">
    <location>
        <position position="335"/>
    </location>
    <ligand>
        <name>Zn(2+)</name>
        <dbReference type="ChEBI" id="CHEBI:29105"/>
    </ligand>
</feature>
<feature type="binding site" evidence="1">
    <location>
        <position position="336"/>
    </location>
    <ligand>
        <name>Zn(2+)</name>
        <dbReference type="ChEBI" id="CHEBI:29105"/>
    </ligand>
</feature>
<evidence type="ECO:0000256" key="2">
    <source>
        <dbReference type="SAM" id="MobiDB-lite"/>
    </source>
</evidence>
<keyword evidence="1" id="KW-0862">Zinc</keyword>
<dbReference type="GO" id="GO:0031179">
    <property type="term" value="P:peptide modification"/>
    <property type="evidence" value="ECO:0007669"/>
    <property type="project" value="InterPro"/>
</dbReference>
<protein>
    <submittedName>
        <fullName evidence="3">Lanthionine synthetase C-like protein</fullName>
    </submittedName>
</protein>
<dbReference type="PRINTS" id="PR01955">
    <property type="entry name" value="LANCFRANKIA"/>
</dbReference>
<dbReference type="SMART" id="SM01260">
    <property type="entry name" value="LANC_like"/>
    <property type="match status" value="1"/>
</dbReference>
<dbReference type="AlphaFoldDB" id="A0A286EA77"/>
<feature type="compositionally biased region" description="Basic and acidic residues" evidence="2">
    <location>
        <begin position="15"/>
        <end position="25"/>
    </location>
</feature>
<dbReference type="Proteomes" id="UP000219072">
    <property type="component" value="Unassembled WGS sequence"/>
</dbReference>
<feature type="binding site" evidence="1">
    <location>
        <position position="286"/>
    </location>
    <ligand>
        <name>Zn(2+)</name>
        <dbReference type="ChEBI" id="CHEBI:29105"/>
    </ligand>
</feature>
<dbReference type="Pfam" id="PF05147">
    <property type="entry name" value="LANC_like"/>
    <property type="match status" value="1"/>
</dbReference>
<dbReference type="Gene3D" id="1.50.10.20">
    <property type="match status" value="1"/>
</dbReference>
<dbReference type="GO" id="GO:0046872">
    <property type="term" value="F:metal ion binding"/>
    <property type="evidence" value="ECO:0007669"/>
    <property type="project" value="UniProtKB-KW"/>
</dbReference>
<keyword evidence="1" id="KW-0479">Metal-binding</keyword>
<sequence length="415" mass="44849">MIAPPAPRPASAAELSDRLAHRLEEPEPPPAGESWRAHSLSQGTAGIALLHTERAHRAATTWRHAHRWISAASAGEIDASDDSGLFHGVPAVAFLLNAAAGDSTRYRHALATSDHHVERLARHRAALAIDRLRAGGPPSFREFDIFHGLTGIGAHLLHRDADSASLRLVLDCLVALTRPLRYGGATVPGWWVGHDPRARTSARYPDGHGNQGAAHGIAGPLMLLAHTARRGITVEGQYGAIATIQAWFDRWRQHGRTGSWWPEHLTLHDLRAGHPRQRGPARPSWCYGTPGIARALQLAALATGDTDRQRAAERHLLDCLTDPAQLARLTDSALCHGWAGVYQTVWRAAQDAVDHRLHALLPRLAQSLRHHVASHSDPMTRRGFLDGGAGTALALATAATGTAPISGWDRCLLII</sequence>
<accession>A0A286EA77</accession>
<dbReference type="InterPro" id="IPR007822">
    <property type="entry name" value="LANC-like"/>
</dbReference>
<gene>
    <name evidence="3" type="ORF">SAMN06297387_1343</name>
</gene>
<reference evidence="3 4" key="1">
    <citation type="submission" date="2017-09" db="EMBL/GenBank/DDBJ databases">
        <authorList>
            <person name="Ehlers B."/>
            <person name="Leendertz F.H."/>
        </authorList>
    </citation>
    <scope>NUCLEOTIDE SEQUENCE [LARGE SCALE GENOMIC DNA]</scope>
    <source>
        <strain evidence="3 4">CGMCC 4.7095</strain>
    </source>
</reference>
<keyword evidence="4" id="KW-1185">Reference proteome</keyword>
<dbReference type="EMBL" id="OCNE01000034">
    <property type="protein sequence ID" value="SOD67780.1"/>
    <property type="molecule type" value="Genomic_DNA"/>
</dbReference>
<evidence type="ECO:0000313" key="3">
    <source>
        <dbReference type="EMBL" id="SOD67780.1"/>
    </source>
</evidence>
<name>A0A286EA77_9ACTN</name>
<evidence type="ECO:0000313" key="4">
    <source>
        <dbReference type="Proteomes" id="UP000219072"/>
    </source>
</evidence>
<dbReference type="CDD" id="cd04793">
    <property type="entry name" value="LanC"/>
    <property type="match status" value="1"/>
</dbReference>
<proteinExistence type="predicted"/>
<dbReference type="PRINTS" id="PR01950">
    <property type="entry name" value="LANCSUPER"/>
</dbReference>
<evidence type="ECO:0000256" key="1">
    <source>
        <dbReference type="PIRSR" id="PIRSR607822-1"/>
    </source>
</evidence>
<dbReference type="InterPro" id="IPR033889">
    <property type="entry name" value="LanC"/>
</dbReference>
<feature type="region of interest" description="Disordered" evidence="2">
    <location>
        <begin position="1"/>
        <end position="38"/>
    </location>
</feature>
<dbReference type="RefSeq" id="WP_245880841.1">
    <property type="nucleotide sequence ID" value="NZ_OCNE01000034.1"/>
</dbReference>
<organism evidence="3 4">
    <name type="scientific">Streptomyces zhaozhouensis</name>
    <dbReference type="NCBI Taxonomy" id="1300267"/>
    <lineage>
        <taxon>Bacteria</taxon>
        <taxon>Bacillati</taxon>
        <taxon>Actinomycetota</taxon>
        <taxon>Actinomycetes</taxon>
        <taxon>Kitasatosporales</taxon>
        <taxon>Streptomycetaceae</taxon>
        <taxon>Streptomyces</taxon>
    </lineage>
</organism>